<evidence type="ECO:0000259" key="4">
    <source>
        <dbReference type="Pfam" id="PF10145"/>
    </source>
</evidence>
<feature type="region of interest" description="Disordered" evidence="3">
    <location>
        <begin position="1497"/>
        <end position="1533"/>
    </location>
</feature>
<dbReference type="InterPro" id="IPR010090">
    <property type="entry name" value="Phage_tape_meas"/>
</dbReference>
<dbReference type="OrthoDB" id="28713at2"/>
<proteinExistence type="predicted"/>
<feature type="compositionally biased region" description="Polar residues" evidence="3">
    <location>
        <begin position="1642"/>
        <end position="1655"/>
    </location>
</feature>
<keyword evidence="2" id="KW-0175">Coiled coil</keyword>
<feature type="compositionally biased region" description="Low complexity" evidence="3">
    <location>
        <begin position="1623"/>
        <end position="1634"/>
    </location>
</feature>
<feature type="coiled-coil region" evidence="2">
    <location>
        <begin position="976"/>
        <end position="1003"/>
    </location>
</feature>
<feature type="compositionally biased region" description="Polar residues" evidence="3">
    <location>
        <begin position="1665"/>
        <end position="1677"/>
    </location>
</feature>
<keyword evidence="6" id="KW-1185">Reference proteome</keyword>
<name>A0A1W1X0K0_9CLOT</name>
<feature type="compositionally biased region" description="Basic and acidic residues" evidence="3">
    <location>
        <begin position="1516"/>
        <end position="1533"/>
    </location>
</feature>
<evidence type="ECO:0000313" key="5">
    <source>
        <dbReference type="EMBL" id="SMC17482.1"/>
    </source>
</evidence>
<feature type="compositionally biased region" description="Basic and acidic residues" evidence="3">
    <location>
        <begin position="1176"/>
        <end position="1190"/>
    </location>
</feature>
<organism evidence="5 6">
    <name type="scientific">Clostridium acidisoli DSM 12555</name>
    <dbReference type="NCBI Taxonomy" id="1121291"/>
    <lineage>
        <taxon>Bacteria</taxon>
        <taxon>Bacillati</taxon>
        <taxon>Bacillota</taxon>
        <taxon>Clostridia</taxon>
        <taxon>Eubacteriales</taxon>
        <taxon>Clostridiaceae</taxon>
        <taxon>Clostridium</taxon>
    </lineage>
</organism>
<dbReference type="Proteomes" id="UP000192468">
    <property type="component" value="Unassembled WGS sequence"/>
</dbReference>
<dbReference type="EMBL" id="FWXH01000002">
    <property type="protein sequence ID" value="SMC17482.1"/>
    <property type="molecule type" value="Genomic_DNA"/>
</dbReference>
<accession>A0A1W1X0K0</accession>
<feature type="region of interest" description="Disordered" evidence="3">
    <location>
        <begin position="1623"/>
        <end position="1678"/>
    </location>
</feature>
<protein>
    <submittedName>
        <fullName evidence="5">Phage tail tape measure protein, TP901 family, core region</fullName>
    </submittedName>
</protein>
<gene>
    <name evidence="5" type="ORF">SAMN02745134_00346</name>
</gene>
<evidence type="ECO:0000256" key="2">
    <source>
        <dbReference type="SAM" id="Coils"/>
    </source>
</evidence>
<evidence type="ECO:0000313" key="6">
    <source>
        <dbReference type="Proteomes" id="UP000192468"/>
    </source>
</evidence>
<dbReference type="PANTHER" id="PTHR37813">
    <property type="entry name" value="FELS-2 PROPHAGE PROTEIN"/>
    <property type="match status" value="1"/>
</dbReference>
<feature type="coiled-coil region" evidence="2">
    <location>
        <begin position="1094"/>
        <end position="1121"/>
    </location>
</feature>
<dbReference type="RefSeq" id="WP_084113537.1">
    <property type="nucleotide sequence ID" value="NZ_FWXH01000002.1"/>
</dbReference>
<feature type="compositionally biased region" description="Low complexity" evidence="3">
    <location>
        <begin position="1191"/>
        <end position="1202"/>
    </location>
</feature>
<dbReference type="InterPro" id="IPR023346">
    <property type="entry name" value="Lysozyme-like_dom_sf"/>
</dbReference>
<keyword evidence="1" id="KW-1188">Viral release from host cell</keyword>
<feature type="coiled-coil region" evidence="2">
    <location>
        <begin position="346"/>
        <end position="380"/>
    </location>
</feature>
<dbReference type="NCBIfam" id="TIGR01760">
    <property type="entry name" value="tape_meas_TP901"/>
    <property type="match status" value="1"/>
</dbReference>
<dbReference type="STRING" id="1121291.SAMN02745134_00346"/>
<dbReference type="PANTHER" id="PTHR37813:SF1">
    <property type="entry name" value="FELS-2 PROPHAGE PROTEIN"/>
    <property type="match status" value="1"/>
</dbReference>
<feature type="compositionally biased region" description="Polar residues" evidence="3">
    <location>
        <begin position="1210"/>
        <end position="1232"/>
    </location>
</feature>
<reference evidence="5 6" key="1">
    <citation type="submission" date="2017-04" db="EMBL/GenBank/DDBJ databases">
        <authorList>
            <person name="Afonso C.L."/>
            <person name="Miller P.J."/>
            <person name="Scott M.A."/>
            <person name="Spackman E."/>
            <person name="Goraichik I."/>
            <person name="Dimitrov K.M."/>
            <person name="Suarez D.L."/>
            <person name="Swayne D.E."/>
        </authorList>
    </citation>
    <scope>NUCLEOTIDE SEQUENCE [LARGE SCALE GENOMIC DNA]</scope>
    <source>
        <strain evidence="5 6">DSM 12555</strain>
    </source>
</reference>
<dbReference type="Pfam" id="PF10145">
    <property type="entry name" value="PhageMin_Tail"/>
    <property type="match status" value="1"/>
</dbReference>
<evidence type="ECO:0000256" key="1">
    <source>
        <dbReference type="ARBA" id="ARBA00022612"/>
    </source>
</evidence>
<sequence length="2175" mass="237964">MENDKLIGTLRVNLESLKNDVSQANNILENLSKIKIDSIDEESGKKAIEVIRSIEQEFDNLKKANGEGFDTKILNSLEKTIIDLGVNIGTVTTKVTEFFKSGAEEAQKTAQAYKTVTEAVDEYNRKTKETTYAPQKNEKTGEIIQKSPSTTITNDYAAQTKQQEQLEEASAKATEQIYKENDALDAYKAKMQSNVDKLFSNDILPKDQLSDFENALNKLDLGSTKSDFQSIENSYKSLVDEQKQLNLEKQNELNLRKESIADALKETEQEQKFSEQVDKGLDSLDAYTSKMQININKLFSNDILPKDQLTSFEEELGKLNLGSTKSDFQSIENSYKNLVDEQGQLNKSINDELNLHKQSMSDLLKEVDSNQKIADQIEKQNQLSLKQYTQEQANLSEYNKMSEQLAKISGEQNLSMSSSSSSNSMMDRFKLSGSYLASATIIYQIQNALSSAIKTNEDYETSLTDLGRVLGNVSDKDLKEFGQSAIQLSKDFGEPLQQVQDAMNSLASAGVQDKASLESMTKTVMMGVNTSDIKDASTMTDLLTSSMKQLNISYSQSEQVLDSWNKMADVSLAKTSDYAEAVSKAGMTSKAMGIDLNQLNGIVSVLADNTGKSGDEIGDALKSVETRLERPKTLETLQQYGIEVMKDKDHFKDFGDIMTQVSSALDKYGENTTQSNAIEDALGGTMRKDWIDILAQNYDQVDARTKQSEESLGYSAAKSEKTMQTLGKQVEVLKTTVSEFFISLGDDGGLGQLKDIIGAGKDVIEVLNDMPSGAQRLLILIPEVSLAVKGLSTAFHIFKGEGIRQFLDSLNLPEKNIGSIFSFGGQTTTVKAYQAAVDSLTNDIKNGNITEEESATILGVVGEKLNMAKSSTNVLAAAEQALNDKVKAEKITEEEAAVAMDALKEKTGANATTTEAAAASEDALAASQKMTLASTLALNVAMGAIIIAASSVITTLMSLHKSTQDVESDIDSLATKMSSNQQNDALIKKYQDLEKQLKSTSKSSQDYTDIQTQITQVQEQLAEQFPTLVTGYDDEGKAIATNVKALKEYNDEKKNQIAASNASDYSKLYKELNTKDGSSAFQGLIPSILGNKVDTSMSTEIEQYTENMKKLQQELKTTGQDTEGYGDKTKATQDKIDALNKATMNMWSAGYRGSQQQYFDTSSLQWETYTQYMKKNSDETKKNSDAKDSNSKSLKNNSNSFSENTDETQDNTTALQNAQSQEEQYQKTIESSTNKVKDYSKYIKDMNDNTGHMPSKDVAEIANKYPELLAYMGDEKTLYNQINSSINTNKQTAQTAYAQMIMAHEQAKQAIAQEAQQYQQLAASQSQDTASKKQMSQIAQDLANNIDGVITATDSEGNVTVTNMDLVNKQVGMLQTEGTAYQGLANVKLSTSKESAEIDTGNTQTTYENAKTRIASIMAEVQALEIKEQAEIKAASVVAKASNGKVTGMGGGTDFDKTTSQINADNDDVQKIKDAMSAIDKLYDTAGKATSAVIDNMDGASEGTDSTAKAEAAQRAAEEAQKKQQDALKKSLEDQKKEADALLDASYKIQKQHDDDINNSLQTQIDQLERKKQLTSDENELLKDQNALTKAQSELDYTQNQDDTRMLTATGFQWVADPDAVKSAQQKVQDAQDAVNKKQSDMAYTQQENSLNDQKTAAENKANQDEQNYQNQKSTTDAGYDDKINAITGYKTGVDSVPQDGIYTLAEGDVPELVTKEQKVKLPQGAGVYNGSETSQILGGTTKTTQAVVNNSNSSVVQSTKKVLSAVDDVIQDFVDNSTSYPKDTDKNVAKSITDNKDLVNKPLLSLISGLKSSIEDFVNNSPEYSKNTNKNIGSTITSTSNLVIDPTKALLSNLNTTFTTFVSSTTQYGLSITKDIGQGMQDGTKDLEKIINDLCTKIIDDFHTDLGIHSPSTIAKEIGSFWMQGLINGMTESDIESLIATKMGSVVNSTQVSLGGNIASYLQQAMKDTGTPDSWLEGLEMIASRESGNPGQLGTGNANLKNNVSVDGEYATGLMQMLPSTFEEYMKNGHNNILNPVDNAESAIDYIKSRYGSVYNIPNWNSSSYRGYEDGSYGTLAGWAAVNEKGQEMRLMNDGDGVVTAQRTRSISEFADKIPDLMSRFEVPNFNVPSVEIKVPNSSGGDTHLNLGNISLPNVKSGSQLVTQLQQIVKTHNY</sequence>
<dbReference type="SUPFAM" id="SSF53955">
    <property type="entry name" value="Lysozyme-like"/>
    <property type="match status" value="1"/>
</dbReference>
<feature type="domain" description="Phage tail tape measure protein" evidence="4">
    <location>
        <begin position="484"/>
        <end position="683"/>
    </location>
</feature>
<evidence type="ECO:0000256" key="3">
    <source>
        <dbReference type="SAM" id="MobiDB-lite"/>
    </source>
</evidence>
<feature type="region of interest" description="Disordered" evidence="3">
    <location>
        <begin position="1176"/>
        <end position="1232"/>
    </location>
</feature>